<sequence>MLSLQLSSVPNPTECSSPRVHMSDRGRDRPFLGCFRAPFLRFRADVGMNFGTTRTISQSLVSSSHALPMLPQCGTNMNNKTPNSVETANDHISEKLDGSRLFFAWGLNLCVGSRCSPI</sequence>
<evidence type="ECO:0000256" key="1">
    <source>
        <dbReference type="SAM" id="MobiDB-lite"/>
    </source>
</evidence>
<proteinExistence type="predicted"/>
<protein>
    <submittedName>
        <fullName evidence="2">Uncharacterized protein</fullName>
    </submittedName>
</protein>
<evidence type="ECO:0000313" key="2">
    <source>
        <dbReference type="EMBL" id="KAK7683211.1"/>
    </source>
</evidence>
<accession>A0AAW0FR10</accession>
<keyword evidence="3" id="KW-1185">Reference proteome</keyword>
<name>A0AAW0FR10_9APHY</name>
<reference evidence="2 3" key="1">
    <citation type="submission" date="2022-09" db="EMBL/GenBank/DDBJ databases">
        <authorList>
            <person name="Palmer J.M."/>
        </authorList>
    </citation>
    <scope>NUCLEOTIDE SEQUENCE [LARGE SCALE GENOMIC DNA]</scope>
    <source>
        <strain evidence="2 3">DSM 7382</strain>
    </source>
</reference>
<organism evidence="2 3">
    <name type="scientific">Cerrena zonata</name>
    <dbReference type="NCBI Taxonomy" id="2478898"/>
    <lineage>
        <taxon>Eukaryota</taxon>
        <taxon>Fungi</taxon>
        <taxon>Dikarya</taxon>
        <taxon>Basidiomycota</taxon>
        <taxon>Agaricomycotina</taxon>
        <taxon>Agaricomycetes</taxon>
        <taxon>Polyporales</taxon>
        <taxon>Cerrenaceae</taxon>
        <taxon>Cerrena</taxon>
    </lineage>
</organism>
<feature type="region of interest" description="Disordered" evidence="1">
    <location>
        <begin position="1"/>
        <end position="22"/>
    </location>
</feature>
<dbReference type="AlphaFoldDB" id="A0AAW0FR10"/>
<dbReference type="Proteomes" id="UP001385951">
    <property type="component" value="Unassembled WGS sequence"/>
</dbReference>
<feature type="compositionally biased region" description="Polar residues" evidence="1">
    <location>
        <begin position="1"/>
        <end position="16"/>
    </location>
</feature>
<dbReference type="EMBL" id="JASBNA010000032">
    <property type="protein sequence ID" value="KAK7683211.1"/>
    <property type="molecule type" value="Genomic_DNA"/>
</dbReference>
<evidence type="ECO:0000313" key="3">
    <source>
        <dbReference type="Proteomes" id="UP001385951"/>
    </source>
</evidence>
<comment type="caution">
    <text evidence="2">The sequence shown here is derived from an EMBL/GenBank/DDBJ whole genome shotgun (WGS) entry which is preliminary data.</text>
</comment>
<gene>
    <name evidence="2" type="ORF">QCA50_013884</name>
</gene>